<dbReference type="InterPro" id="IPR011049">
    <property type="entry name" value="Serralysin-like_metalloprot_C"/>
</dbReference>
<evidence type="ECO:0000256" key="4">
    <source>
        <dbReference type="ARBA" id="ARBA00022656"/>
    </source>
</evidence>
<keyword evidence="9" id="KW-1185">Reference proteome</keyword>
<dbReference type="RefSeq" id="WP_281401365.1">
    <property type="nucleotide sequence ID" value="NZ_JADBEC010000001.1"/>
</dbReference>
<keyword evidence="4" id="KW-0800">Toxin</keyword>
<evidence type="ECO:0000256" key="1">
    <source>
        <dbReference type="ARBA" id="ARBA00004370"/>
    </source>
</evidence>
<comment type="caution">
    <text evidence="8">The sequence shown here is derived from an EMBL/GenBank/DDBJ whole genome shotgun (WGS) entry which is preliminary data.</text>
</comment>
<evidence type="ECO:0000256" key="6">
    <source>
        <dbReference type="ARBA" id="ARBA00023026"/>
    </source>
</evidence>
<dbReference type="PRINTS" id="PR00313">
    <property type="entry name" value="CABNDNGRPT"/>
</dbReference>
<evidence type="ECO:0000256" key="5">
    <source>
        <dbReference type="ARBA" id="ARBA00022737"/>
    </source>
</evidence>
<dbReference type="InterPro" id="IPR001343">
    <property type="entry name" value="Hemolysn_Ca-bd"/>
</dbReference>
<dbReference type="InterPro" id="IPR003995">
    <property type="entry name" value="RTX_toxin_determinant-A"/>
</dbReference>
<evidence type="ECO:0000313" key="8">
    <source>
        <dbReference type="EMBL" id="MBE1506430.1"/>
    </source>
</evidence>
<evidence type="ECO:0000256" key="2">
    <source>
        <dbReference type="ARBA" id="ARBA00004613"/>
    </source>
</evidence>
<keyword evidence="6" id="KW-0843">Virulence</keyword>
<proteinExistence type="predicted"/>
<gene>
    <name evidence="8" type="ORF">H4W29_003611</name>
</gene>
<dbReference type="PANTHER" id="PTHR38340">
    <property type="entry name" value="S-LAYER PROTEIN"/>
    <property type="match status" value="1"/>
</dbReference>
<dbReference type="InterPro" id="IPR018511">
    <property type="entry name" value="Hemolysin-typ_Ca-bd_CS"/>
</dbReference>
<organism evidence="8 9">
    <name type="scientific">Rhizobium viscosum</name>
    <name type="common">Arthrobacter viscosus</name>
    <dbReference type="NCBI Taxonomy" id="1673"/>
    <lineage>
        <taxon>Bacteria</taxon>
        <taxon>Pseudomonadati</taxon>
        <taxon>Pseudomonadota</taxon>
        <taxon>Alphaproteobacteria</taxon>
        <taxon>Hyphomicrobiales</taxon>
        <taxon>Rhizobiaceae</taxon>
        <taxon>Rhizobium/Agrobacterium group</taxon>
        <taxon>Rhizobium</taxon>
    </lineage>
</organism>
<evidence type="ECO:0000256" key="7">
    <source>
        <dbReference type="ARBA" id="ARBA00023136"/>
    </source>
</evidence>
<dbReference type="SUPFAM" id="SSF51120">
    <property type="entry name" value="beta-Roll"/>
    <property type="match status" value="9"/>
</dbReference>
<keyword evidence="7" id="KW-0472">Membrane</keyword>
<dbReference type="PRINTS" id="PR01488">
    <property type="entry name" value="RTXTOXINA"/>
</dbReference>
<dbReference type="Gene3D" id="2.150.10.10">
    <property type="entry name" value="Serralysin-like metalloprotease, C-terminal"/>
    <property type="match status" value="13"/>
</dbReference>
<dbReference type="Pfam" id="PF00353">
    <property type="entry name" value="HemolysinCabind"/>
    <property type="match status" value="11"/>
</dbReference>
<keyword evidence="3" id="KW-0964">Secreted</keyword>
<evidence type="ECO:0000256" key="3">
    <source>
        <dbReference type="ARBA" id="ARBA00022525"/>
    </source>
</evidence>
<dbReference type="PANTHER" id="PTHR38340:SF1">
    <property type="entry name" value="S-LAYER PROTEIN"/>
    <property type="match status" value="1"/>
</dbReference>
<comment type="subcellular location">
    <subcellularLocation>
        <location evidence="1">Membrane</location>
    </subcellularLocation>
    <subcellularLocation>
        <location evidence="2">Secreted</location>
    </subcellularLocation>
</comment>
<accession>A0ABR9ITA7</accession>
<keyword evidence="5" id="KW-0677">Repeat</keyword>
<dbReference type="InterPro" id="IPR050557">
    <property type="entry name" value="RTX_toxin/Mannuronan_C5-epim"/>
</dbReference>
<dbReference type="EMBL" id="JADBEC010000001">
    <property type="protein sequence ID" value="MBE1506430.1"/>
    <property type="molecule type" value="Genomic_DNA"/>
</dbReference>
<reference evidence="8 9" key="1">
    <citation type="submission" date="2020-10" db="EMBL/GenBank/DDBJ databases">
        <title>Sequencing the genomes of 1000 actinobacteria strains.</title>
        <authorList>
            <person name="Klenk H.-P."/>
        </authorList>
    </citation>
    <scope>NUCLEOTIDE SEQUENCE [LARGE SCALE GENOMIC DNA]</scope>
    <source>
        <strain evidence="8 9">DSM 7307</strain>
    </source>
</reference>
<protein>
    <submittedName>
        <fullName evidence="8">Ca2+-binding RTX toxin-like protein</fullName>
    </submittedName>
</protein>
<evidence type="ECO:0000313" key="9">
    <source>
        <dbReference type="Proteomes" id="UP000620262"/>
    </source>
</evidence>
<name>A0ABR9ITA7_RHIVS</name>
<sequence length="1683" mass="168141">MSENLVALNNVLTGGNGDDVLSGSAGADILSGGLGNDTLYGGAGDDILINDGHGIDGLWGGTGNDTYQFAFGSEVVVGDPNLGFLNHVSDAEGEGSSDTLVFTNANFDDLQFMQGYKGFRPDHLYIRNIATNEVMGVSWQFSSANPASTAGIETFVFADGSYITRAELLTLVGGGTIVPHAPLVLGGTPGDDILTGGIGNDILIGGAGADVLNGGAGTDTVSYAGSSSDVTIDLDAGTGHGGDAEGDTLSGIEVVVGSGYGDTLIASGAGGTVVLRGGAGDDVYEVRGPNVVVEEQLNSGNDTVKVSGLGSYTLSANVENLIHDGSTSFTGTGNDLDNVMTGGSGDDVLSGGVGDDTLSGGLGNDTLYGGAGDDILINDGHGIDGLWGGTGNDTYQFAFGSEVVVGDPNLGFLNHVSDAEGEGSSDTLVFTNANFDDLQFMQGYKGFRPDHLYIRNIATNEVMGVSWQFSSANPASTAGIETFVFADGSYITRAELLTLIGGGTIVPHAPGTVLNGTAGDDVLTGGNRDDLLNGGDGNDTLAGGLGNDVLHGGNGNDILIGGAGADVLNGGAGTDTVSYAGSSSGVTIDLDAGTGHGGDAEGDTLSGIEVVVGSGYGDTLTGGLGNDVLHGGNGNDILIGGAGADVLDGGAGTDTVSYAGSSSGVTIDLDAGTGYGGDARGDTLSGIEIVVGSGYGDILGASGANGTVILRGGAGDDVYEVRGPNVVVEEQLNSGNDTVKVSGVASYTLSGNVENLTHEGSTSFTGTGNDLDNIVTGGLGNDVLHGGNGNDILIGGAGADVLNGGAGTDTVSYAGSSSGVTIDLDAGTGHGGDAEGDTLSGIEVVVGSGYGDTLIASGAGGTVVLRGGAGDDVYEVRGPNVVVEEQLNSGNDTVKVSGLGSYTLSANVENLIHDGSTSFTGTGNDLDNVMTGGSGDDVLSGGVGDDTLSGGLGNDTLYGGAGDDILINDGHGIDGLWGGTGNDTYQFAFGSEVVVGDPNLGFLNHVSDAEGEGSSDTLVFTNANFDDLQFMQGYKGFRPDHLYIRNIATNEVMGVSWQFSSANPASTAGIETFVFADGSYITRAELLTLIGGGTIVPHAPLVLGGTPGDDILTGGIGNDILIGGAGADVLNGGAGTDTVSYAGSSSGVTIDLDAGTGHGGDAEGDTLSGIEVVVGSGYGDTLTGGLGNDVLHGGNGNDILIGGAGADVLDGGAGTDTVSYAGSSSGVTIDLDAGTGYGGDARGDTLSGIEIVVGSGYGDILGASGANGTVILRGGAGDDVYEVRGPNVVVEEQLNSGNDTVKVSGVASYTLSGNVENLIHEGCDGGFVGTGNDLDNTLIGSECNDTLSGVGGNDGLYGGAGDDILINDGHGIDGLWGGTGNDTYQFAFGDEVVVGDPNVYFINHVSDAEGDGSSDTLIFTNANFEDLEFLQGYKGFRPDHLYIRHTATNEVMGVSWQLSSADPSSTAGIETFVFADGRYITREELLTLVGGGTVVPHTPGSVLNGTAGDDVLFGGVGDDTLSGGLGNDTLYGGAGDDILINDGHGIDGLWGGTGNDTYQFAFGSEVVVGDPNLGFLNHVSDAEGEGSSDTLVFTNANFDDLQFMQGYKGFRPDHLYIRDIATNEVMGVSWQFSSADPASTAGIETFVFADGSYITRAELLTLIGGGTIAPHNMIDVDRDAFLI</sequence>
<dbReference type="Proteomes" id="UP000620262">
    <property type="component" value="Unassembled WGS sequence"/>
</dbReference>
<dbReference type="PROSITE" id="PS00330">
    <property type="entry name" value="HEMOLYSIN_CALCIUM"/>
    <property type="match status" value="22"/>
</dbReference>